<comment type="caution">
    <text evidence="3">The sequence shown here is derived from an EMBL/GenBank/DDBJ whole genome shotgun (WGS) entry which is preliminary data.</text>
</comment>
<dbReference type="InterPro" id="IPR036291">
    <property type="entry name" value="NAD(P)-bd_dom_sf"/>
</dbReference>
<dbReference type="PANTHER" id="PTHR43157">
    <property type="entry name" value="PHOSPHATIDYLINOSITOL-GLYCAN BIOSYNTHESIS CLASS F PROTEIN-RELATED"/>
    <property type="match status" value="1"/>
</dbReference>
<dbReference type="CDD" id="cd05327">
    <property type="entry name" value="retinol-DH_like_SDR_c_like"/>
    <property type="match status" value="1"/>
</dbReference>
<evidence type="ECO:0000256" key="2">
    <source>
        <dbReference type="RuleBase" id="RU000363"/>
    </source>
</evidence>
<dbReference type="Pfam" id="PF00106">
    <property type="entry name" value="adh_short"/>
    <property type="match status" value="1"/>
</dbReference>
<protein>
    <submittedName>
        <fullName evidence="3">Short-chain dehydrogenase</fullName>
    </submittedName>
</protein>
<gene>
    <name evidence="3" type="ORF">CUN49_03195</name>
</gene>
<dbReference type="Gene3D" id="3.40.50.720">
    <property type="entry name" value="NAD(P)-binding Rossmann-like Domain"/>
    <property type="match status" value="1"/>
</dbReference>
<name>A0A2M8PH58_9CHLR</name>
<dbReference type="Proteomes" id="UP000229681">
    <property type="component" value="Unassembled WGS sequence"/>
</dbReference>
<keyword evidence="1" id="KW-0560">Oxidoreductase</keyword>
<accession>A0A2M8PH58</accession>
<dbReference type="EMBL" id="PGTM01000026">
    <property type="protein sequence ID" value="PJF36888.1"/>
    <property type="molecule type" value="Genomic_DNA"/>
</dbReference>
<evidence type="ECO:0000313" key="4">
    <source>
        <dbReference type="Proteomes" id="UP000229681"/>
    </source>
</evidence>
<evidence type="ECO:0000256" key="1">
    <source>
        <dbReference type="ARBA" id="ARBA00023002"/>
    </source>
</evidence>
<evidence type="ECO:0000313" key="3">
    <source>
        <dbReference type="EMBL" id="PJF36888.1"/>
    </source>
</evidence>
<dbReference type="GO" id="GO:0016491">
    <property type="term" value="F:oxidoreductase activity"/>
    <property type="evidence" value="ECO:0007669"/>
    <property type="project" value="UniProtKB-KW"/>
</dbReference>
<dbReference type="PRINTS" id="PR00081">
    <property type="entry name" value="GDHRDH"/>
</dbReference>
<organism evidence="3 4">
    <name type="scientific">Candidatus Thermofonsia Clade 1 bacterium</name>
    <dbReference type="NCBI Taxonomy" id="2364210"/>
    <lineage>
        <taxon>Bacteria</taxon>
        <taxon>Bacillati</taxon>
        <taxon>Chloroflexota</taxon>
        <taxon>Candidatus Thermofontia</taxon>
        <taxon>Candidatus Thermofonsia Clade 1</taxon>
    </lineage>
</organism>
<dbReference type="InterPro" id="IPR002347">
    <property type="entry name" value="SDR_fam"/>
</dbReference>
<dbReference type="PRINTS" id="PR00080">
    <property type="entry name" value="SDRFAMILY"/>
</dbReference>
<sequence length="282" mass="30824">MTGKTVLITGATNGIGKEAARGLAKLGARVLIVGRNAQKCAETVAELQRSTGNQAIEALTADLSAMAEVRRLADEVKARYPRLEVLINNAGAYFSKRLTSADGYEMTFALNHLSYFYLTTLLLDLLKASAPARIVNVSSEAHQFARLNLVNPHKPPVYSGFRIYGESKLANIVFTYELARRLEGTGVTANAMHPGFVRTGFGRNNAGLASKLFGFMQRFALTPEQGADTIIYLASSPEVEGVSGKYFVKRKAKPSSRASYDQQTWEGLWTLSERLIAEKQPV</sequence>
<dbReference type="SUPFAM" id="SSF51735">
    <property type="entry name" value="NAD(P)-binding Rossmann-fold domains"/>
    <property type="match status" value="1"/>
</dbReference>
<comment type="similarity">
    <text evidence="2">Belongs to the short-chain dehydrogenases/reductases (SDR) family.</text>
</comment>
<dbReference type="AlphaFoldDB" id="A0A2M8PH58"/>
<dbReference type="PANTHER" id="PTHR43157:SF31">
    <property type="entry name" value="PHOSPHATIDYLINOSITOL-GLYCAN BIOSYNTHESIS CLASS F PROTEIN"/>
    <property type="match status" value="1"/>
</dbReference>
<proteinExistence type="inferred from homology"/>
<reference evidence="3 4" key="1">
    <citation type="submission" date="2017-11" db="EMBL/GenBank/DDBJ databases">
        <title>Evolution of Phototrophy in the Chloroflexi Phylum Driven by Horizontal Gene Transfer.</title>
        <authorList>
            <person name="Ward L.M."/>
            <person name="Hemp J."/>
            <person name="Shih P.M."/>
            <person name="Mcglynn S.E."/>
            <person name="Fischer W."/>
        </authorList>
    </citation>
    <scope>NUCLEOTIDE SEQUENCE [LARGE SCALE GENOMIC DNA]</scope>
    <source>
        <strain evidence="3">JP3_13</strain>
    </source>
</reference>